<organism evidence="11 12">
    <name type="scientific">Sporothrix stenoceras</name>
    <dbReference type="NCBI Taxonomy" id="5173"/>
    <lineage>
        <taxon>Eukaryota</taxon>
        <taxon>Fungi</taxon>
        <taxon>Dikarya</taxon>
        <taxon>Ascomycota</taxon>
        <taxon>Pezizomycotina</taxon>
        <taxon>Sordariomycetes</taxon>
        <taxon>Sordariomycetidae</taxon>
        <taxon>Ophiostomatales</taxon>
        <taxon>Ophiostomataceae</taxon>
        <taxon>Sporothrix</taxon>
    </lineage>
</organism>
<evidence type="ECO:0000256" key="9">
    <source>
        <dbReference type="SAM" id="Phobius"/>
    </source>
</evidence>
<comment type="pathway">
    <text evidence="2">Secondary metabolite biosynthesis.</text>
</comment>
<dbReference type="InterPro" id="IPR032805">
    <property type="entry name" value="Wax_synthase_dom"/>
</dbReference>
<feature type="transmembrane region" description="Helical" evidence="9">
    <location>
        <begin position="326"/>
        <end position="348"/>
    </location>
</feature>
<dbReference type="InterPro" id="IPR044851">
    <property type="entry name" value="Wax_synthase"/>
</dbReference>
<evidence type="ECO:0000256" key="4">
    <source>
        <dbReference type="ARBA" id="ARBA00022679"/>
    </source>
</evidence>
<dbReference type="Proteomes" id="UP001583186">
    <property type="component" value="Unassembled WGS sequence"/>
</dbReference>
<gene>
    <name evidence="11" type="ORF">Sste5346_006813</name>
</gene>
<comment type="similarity">
    <text evidence="3">Belongs to the wax synthase family.</text>
</comment>
<keyword evidence="12" id="KW-1185">Reference proteome</keyword>
<evidence type="ECO:0000256" key="8">
    <source>
        <dbReference type="SAM" id="MobiDB-lite"/>
    </source>
</evidence>
<feature type="transmembrane region" description="Helical" evidence="9">
    <location>
        <begin position="502"/>
        <end position="526"/>
    </location>
</feature>
<accession>A0ABR3YXD1</accession>
<keyword evidence="5 9" id="KW-0812">Transmembrane</keyword>
<evidence type="ECO:0000256" key="5">
    <source>
        <dbReference type="ARBA" id="ARBA00022692"/>
    </source>
</evidence>
<keyword evidence="7 9" id="KW-0472">Membrane</keyword>
<evidence type="ECO:0000313" key="11">
    <source>
        <dbReference type="EMBL" id="KAL1892730.1"/>
    </source>
</evidence>
<feature type="transmembrane region" description="Helical" evidence="9">
    <location>
        <begin position="30"/>
        <end position="49"/>
    </location>
</feature>
<feature type="compositionally biased region" description="Basic and acidic residues" evidence="8">
    <location>
        <begin position="128"/>
        <end position="138"/>
    </location>
</feature>
<comment type="subcellular location">
    <subcellularLocation>
        <location evidence="1">Membrane</location>
        <topology evidence="1">Multi-pass membrane protein</topology>
    </subcellularLocation>
</comment>
<keyword evidence="4" id="KW-0808">Transferase</keyword>
<feature type="transmembrane region" description="Helical" evidence="9">
    <location>
        <begin position="99"/>
        <end position="119"/>
    </location>
</feature>
<evidence type="ECO:0000256" key="7">
    <source>
        <dbReference type="ARBA" id="ARBA00023136"/>
    </source>
</evidence>
<keyword evidence="6 9" id="KW-1133">Transmembrane helix</keyword>
<dbReference type="EMBL" id="JAWCUI010000042">
    <property type="protein sequence ID" value="KAL1892730.1"/>
    <property type="molecule type" value="Genomic_DNA"/>
</dbReference>
<evidence type="ECO:0000256" key="2">
    <source>
        <dbReference type="ARBA" id="ARBA00005179"/>
    </source>
</evidence>
<dbReference type="PANTHER" id="PTHR31595:SF57">
    <property type="entry name" value="OS04G0481900 PROTEIN"/>
    <property type="match status" value="1"/>
</dbReference>
<reference evidence="11 12" key="1">
    <citation type="journal article" date="2024" name="IMA Fungus">
        <title>IMA Genome - F19 : A genome assembly and annotation guide to empower mycologists, including annotated draft genome sequences of Ceratocystis pirilliformis, Diaporthe australafricana, Fusarium ophioides, Paecilomyces lecythidis, and Sporothrix stenoceras.</title>
        <authorList>
            <person name="Aylward J."/>
            <person name="Wilson A.M."/>
            <person name="Visagie C.M."/>
            <person name="Spraker J."/>
            <person name="Barnes I."/>
            <person name="Buitendag C."/>
            <person name="Ceriani C."/>
            <person name="Del Mar Angel L."/>
            <person name="du Plessis D."/>
            <person name="Fuchs T."/>
            <person name="Gasser K."/>
            <person name="Kramer D."/>
            <person name="Li W."/>
            <person name="Munsamy K."/>
            <person name="Piso A."/>
            <person name="Price J.L."/>
            <person name="Sonnekus B."/>
            <person name="Thomas C."/>
            <person name="van der Nest A."/>
            <person name="van Dijk A."/>
            <person name="van Heerden A."/>
            <person name="van Vuuren N."/>
            <person name="Yilmaz N."/>
            <person name="Duong T.A."/>
            <person name="van der Merwe N.A."/>
            <person name="Wingfield M.J."/>
            <person name="Wingfield B.D."/>
        </authorList>
    </citation>
    <scope>NUCLEOTIDE SEQUENCE [LARGE SCALE GENOMIC DNA]</scope>
    <source>
        <strain evidence="11 12">CMW 5346</strain>
    </source>
</reference>
<feature type="transmembrane region" description="Helical" evidence="9">
    <location>
        <begin position="248"/>
        <end position="269"/>
    </location>
</feature>
<feature type="domain" description="Wax synthase" evidence="10">
    <location>
        <begin position="380"/>
        <end position="421"/>
    </location>
</feature>
<feature type="region of interest" description="Disordered" evidence="8">
    <location>
        <begin position="128"/>
        <end position="153"/>
    </location>
</feature>
<dbReference type="Pfam" id="PF13813">
    <property type="entry name" value="MBOAT_2"/>
    <property type="match status" value="1"/>
</dbReference>
<name>A0ABR3YXD1_9PEZI</name>
<dbReference type="PANTHER" id="PTHR31595">
    <property type="entry name" value="LONG-CHAIN-ALCOHOL O-FATTY-ACYLTRANSFERASE 3-RELATED"/>
    <property type="match status" value="1"/>
</dbReference>
<protein>
    <recommendedName>
        <fullName evidence="10">Wax synthase domain-containing protein</fullName>
    </recommendedName>
</protein>
<feature type="transmembrane region" description="Helical" evidence="9">
    <location>
        <begin position="538"/>
        <end position="556"/>
    </location>
</feature>
<evidence type="ECO:0000256" key="3">
    <source>
        <dbReference type="ARBA" id="ARBA00007282"/>
    </source>
</evidence>
<comment type="caution">
    <text evidence="11">The sequence shown here is derived from an EMBL/GenBank/DDBJ whole genome shotgun (WGS) entry which is preliminary data.</text>
</comment>
<proteinExistence type="inferred from homology"/>
<sequence length="627" mass="69574">MDAVTLADYQRGVLRNSFRSAVALGEARPLMLVACAVPAIIVPAVFLAVAGGHKALQPLRYAMAVALVVYNAHQVSPLWNDRSWVRTSSINFASAYGAGLVYGWSTLWSLVVLVWINPWDGERVARRRKTVQDKEKGTPTKGAETDADPQDMQKVEDAPDEDIAHSLRLGHEYYWQSFPARGSFFARFDWALDLCLAWRGIGWSWGKAVVPIFAPPTKPHTRELVRLKTMPERTKQGYRRQLTRAAFYRARLTTLVSSYLVLDVCAVIMTQDPYFVVGPGPSRYTPWSEQADKLPSPDIGAFQTRPPSPALLAMPAYLEYLYRHPYLLAMHRSALGLAGMIAALHIVLSLDQLVRVFLGNLFFGKDSIATASTAAQLWHYPSIFGSISQVLDHGLAGFWGSFWHQTFRYAFLAPTLWLVDKGILPKGQHVHEGKNVTNGAPKSNGVPKVNGVNGDAVKTGAPKKNPPLPTITRLAGIVIAFGQSALLHAAASTTTVATHTLWWSPALFFVMAGIGAGAQAIVLPPAFMNRLPRLIRRATNLLFTIVWLHFTVWLFLDDTSRCGLWLFEPVPFSPLRYIMSIMRGGEMPPIVSPGGSNRAGLSAWRWYSDDLVYWHTGRTWWETGIAI</sequence>
<evidence type="ECO:0000313" key="12">
    <source>
        <dbReference type="Proteomes" id="UP001583186"/>
    </source>
</evidence>
<evidence type="ECO:0000256" key="6">
    <source>
        <dbReference type="ARBA" id="ARBA00022989"/>
    </source>
</evidence>
<evidence type="ECO:0000259" key="10">
    <source>
        <dbReference type="Pfam" id="PF13813"/>
    </source>
</evidence>
<evidence type="ECO:0000256" key="1">
    <source>
        <dbReference type="ARBA" id="ARBA00004141"/>
    </source>
</evidence>